<name>A0ABN1EQI1_9PROT</name>
<gene>
    <name evidence="1" type="ORF">GCM10009416_08200</name>
</gene>
<comment type="caution">
    <text evidence="1">The sequence shown here is derived from an EMBL/GenBank/DDBJ whole genome shotgun (WGS) entry which is preliminary data.</text>
</comment>
<dbReference type="EMBL" id="BAAAFZ010000008">
    <property type="protein sequence ID" value="GAA0571927.1"/>
    <property type="molecule type" value="Genomic_DNA"/>
</dbReference>
<proteinExistence type="predicted"/>
<keyword evidence="2" id="KW-1185">Reference proteome</keyword>
<reference evidence="1 2" key="1">
    <citation type="journal article" date="2019" name="Int. J. Syst. Evol. Microbiol.">
        <title>The Global Catalogue of Microorganisms (GCM) 10K type strain sequencing project: providing services to taxonomists for standard genome sequencing and annotation.</title>
        <authorList>
            <consortium name="The Broad Institute Genomics Platform"/>
            <consortium name="The Broad Institute Genome Sequencing Center for Infectious Disease"/>
            <person name="Wu L."/>
            <person name="Ma J."/>
        </authorList>
    </citation>
    <scope>NUCLEOTIDE SEQUENCE [LARGE SCALE GENOMIC DNA]</scope>
    <source>
        <strain evidence="1 2">JCM 9933</strain>
    </source>
</reference>
<organism evidence="1 2">
    <name type="scientific">Craurococcus roseus</name>
    <dbReference type="NCBI Taxonomy" id="77585"/>
    <lineage>
        <taxon>Bacteria</taxon>
        <taxon>Pseudomonadati</taxon>
        <taxon>Pseudomonadota</taxon>
        <taxon>Alphaproteobacteria</taxon>
        <taxon>Acetobacterales</taxon>
        <taxon>Acetobacteraceae</taxon>
        <taxon>Craurococcus</taxon>
    </lineage>
</organism>
<protein>
    <submittedName>
        <fullName evidence="1">IS1 family transposase</fullName>
    </submittedName>
</protein>
<accession>A0ABN1EQI1</accession>
<dbReference type="Proteomes" id="UP001501588">
    <property type="component" value="Unassembled WGS sequence"/>
</dbReference>
<evidence type="ECO:0000313" key="2">
    <source>
        <dbReference type="Proteomes" id="UP001501588"/>
    </source>
</evidence>
<sequence length="268" mass="29695">MMVEGVSIRAISRMTGASKNTVVKLLADAGEAFSDYQDRTLRNLTCKRIQVDEIWSFVYAKQKNVPSAKAAPADAGDIWTWTAIDADTKLIPSWYVGARDGAAAQHFIGDLAGRLANRVQLTSDGHKPYLEAVEQSFGADIDYAMLVKIYGEAPGPAGRYSPAECVGAVQRRVEGNPNPAHISTSYAERANLSMRMGMRRFTRLTNAFSKKAENHAHALAIYFMHYNFVRIHQTLRVTPAMAAGVTRRLWDLADMVRVLEEWEAKADA</sequence>
<evidence type="ECO:0000313" key="1">
    <source>
        <dbReference type="EMBL" id="GAA0571927.1"/>
    </source>
</evidence>